<dbReference type="Proteomes" id="UP000803844">
    <property type="component" value="Unassembled WGS sequence"/>
</dbReference>
<keyword evidence="5" id="KW-1185">Reference proteome</keyword>
<dbReference type="InterPro" id="IPR009053">
    <property type="entry name" value="Prefoldin"/>
</dbReference>
<gene>
    <name evidence="4" type="ORF">M406DRAFT_260553</name>
</gene>
<dbReference type="AlphaFoldDB" id="A0A9P5CN89"/>
<evidence type="ECO:0000313" key="5">
    <source>
        <dbReference type="Proteomes" id="UP000803844"/>
    </source>
</evidence>
<dbReference type="EMBL" id="MU032348">
    <property type="protein sequence ID" value="KAF3764913.1"/>
    <property type="molecule type" value="Genomic_DNA"/>
</dbReference>
<dbReference type="GeneID" id="63834504"/>
<name>A0A9P5CN89_CRYP1</name>
<sequence length="123" mass="13655">MSLSQEALQKLYGEIQTQALRTQQELALGRSQMASKQREMRLTQLTLSEISSLSPETPVYEGVGKMFVSAPVPDMKSKLQSQMKQLEADVESLNKKIHYLDTTAKNSQDHIEAILKRGSTGGS</sequence>
<comment type="caution">
    <text evidence="4">The sequence shown here is derived from an EMBL/GenBank/DDBJ whole genome shotgun (WGS) entry which is preliminary data.</text>
</comment>
<reference evidence="4" key="1">
    <citation type="journal article" date="2020" name="Phytopathology">
        <title>Genome sequence of the chestnut blight fungus Cryphonectria parasitica EP155: A fundamental resource for an archetypical invasive plant pathogen.</title>
        <authorList>
            <person name="Crouch J.A."/>
            <person name="Dawe A."/>
            <person name="Aerts A."/>
            <person name="Barry K."/>
            <person name="Churchill A.C.L."/>
            <person name="Grimwood J."/>
            <person name="Hillman B."/>
            <person name="Milgroom M.G."/>
            <person name="Pangilinan J."/>
            <person name="Smith M."/>
            <person name="Salamov A."/>
            <person name="Schmutz J."/>
            <person name="Yadav J."/>
            <person name="Grigoriev I.V."/>
            <person name="Nuss D."/>
        </authorList>
    </citation>
    <scope>NUCLEOTIDE SEQUENCE</scope>
    <source>
        <strain evidence="4">EP155</strain>
    </source>
</reference>
<dbReference type="PANTHER" id="PTHR20903">
    <property type="entry name" value="PREFOLDIN SUBUNIT 1-RELATED"/>
    <property type="match status" value="1"/>
</dbReference>
<feature type="coiled-coil region" evidence="3">
    <location>
        <begin position="76"/>
        <end position="103"/>
    </location>
</feature>
<dbReference type="SUPFAM" id="SSF46579">
    <property type="entry name" value="Prefoldin"/>
    <property type="match status" value="1"/>
</dbReference>
<evidence type="ECO:0000313" key="4">
    <source>
        <dbReference type="EMBL" id="KAF3764913.1"/>
    </source>
</evidence>
<dbReference type="GO" id="GO:0051082">
    <property type="term" value="F:unfolded protein binding"/>
    <property type="evidence" value="ECO:0007669"/>
    <property type="project" value="InterPro"/>
</dbReference>
<keyword evidence="2" id="KW-0143">Chaperone</keyword>
<dbReference type="GO" id="GO:0044183">
    <property type="term" value="F:protein folding chaperone"/>
    <property type="evidence" value="ECO:0007669"/>
    <property type="project" value="TreeGrafter"/>
</dbReference>
<comment type="similarity">
    <text evidence="1">Belongs to the prefoldin subunit beta family.</text>
</comment>
<dbReference type="InterPro" id="IPR002777">
    <property type="entry name" value="PFD_beta-like"/>
</dbReference>
<evidence type="ECO:0000256" key="1">
    <source>
        <dbReference type="ARBA" id="ARBA00008045"/>
    </source>
</evidence>
<dbReference type="GO" id="GO:0016272">
    <property type="term" value="C:prefoldin complex"/>
    <property type="evidence" value="ECO:0007669"/>
    <property type="project" value="InterPro"/>
</dbReference>
<dbReference type="Gene3D" id="1.10.287.370">
    <property type="match status" value="1"/>
</dbReference>
<keyword evidence="3" id="KW-0175">Coiled coil</keyword>
<protein>
    <submittedName>
        <fullName evidence="4">Prefoldin</fullName>
    </submittedName>
</protein>
<dbReference type="OrthoDB" id="2015447at2759"/>
<organism evidence="4 5">
    <name type="scientific">Cryphonectria parasitica (strain ATCC 38755 / EP155)</name>
    <dbReference type="NCBI Taxonomy" id="660469"/>
    <lineage>
        <taxon>Eukaryota</taxon>
        <taxon>Fungi</taxon>
        <taxon>Dikarya</taxon>
        <taxon>Ascomycota</taxon>
        <taxon>Pezizomycotina</taxon>
        <taxon>Sordariomycetes</taxon>
        <taxon>Sordariomycetidae</taxon>
        <taxon>Diaporthales</taxon>
        <taxon>Cryphonectriaceae</taxon>
        <taxon>Cryphonectria-Endothia species complex</taxon>
        <taxon>Cryphonectria</taxon>
    </lineage>
</organism>
<evidence type="ECO:0000256" key="2">
    <source>
        <dbReference type="ARBA" id="ARBA00023186"/>
    </source>
</evidence>
<dbReference type="CDD" id="cd23164">
    <property type="entry name" value="Prefoldin_1"/>
    <property type="match status" value="1"/>
</dbReference>
<evidence type="ECO:0000256" key="3">
    <source>
        <dbReference type="SAM" id="Coils"/>
    </source>
</evidence>
<proteinExistence type="inferred from homology"/>
<dbReference type="PANTHER" id="PTHR20903:SF0">
    <property type="entry name" value="PREFOLDIN SUBUNIT 1"/>
    <property type="match status" value="1"/>
</dbReference>
<dbReference type="GO" id="GO:0005737">
    <property type="term" value="C:cytoplasm"/>
    <property type="evidence" value="ECO:0007669"/>
    <property type="project" value="TreeGrafter"/>
</dbReference>
<dbReference type="RefSeq" id="XP_040775874.1">
    <property type="nucleotide sequence ID" value="XM_040917375.1"/>
</dbReference>
<dbReference type="Pfam" id="PF01920">
    <property type="entry name" value="Prefoldin_2"/>
    <property type="match status" value="1"/>
</dbReference>
<accession>A0A9P5CN89</accession>